<dbReference type="STRING" id="71451.RV07_GL000718"/>
<evidence type="ECO:0000256" key="2">
    <source>
        <dbReference type="SAM" id="SignalP"/>
    </source>
</evidence>
<dbReference type="RefSeq" id="WP_010743237.1">
    <property type="nucleotide sequence ID" value="NZ_KB946253.1"/>
</dbReference>
<feature type="region of interest" description="Disordered" evidence="1">
    <location>
        <begin position="30"/>
        <end position="76"/>
    </location>
</feature>
<evidence type="ECO:0000313" key="5">
    <source>
        <dbReference type="EMBL" id="EOT69793.1"/>
    </source>
</evidence>
<dbReference type="Proteomes" id="UP000013783">
    <property type="component" value="Unassembled WGS sequence"/>
</dbReference>
<dbReference type="eggNOG" id="ENOG5030E2P">
    <property type="taxonomic scope" value="Bacteria"/>
</dbReference>
<dbReference type="Proteomes" id="UP000014148">
    <property type="component" value="Unassembled WGS sequence"/>
</dbReference>
<feature type="signal peptide" evidence="2">
    <location>
        <begin position="1"/>
        <end position="25"/>
    </location>
</feature>
<sequence length="254" mass="26851">MKKTLFFATAGLLLSIGASTLTAQAVELPQSVNSKGTVSFKASEKPNPPVDPENPDPENPVDPEQPPTGTAGPLSIDYVSNFKFGEQEITTKDETYAAATEKIQPVNSEGKPTGAAKQGPTYVQITDKRGTLAGWKLSLKQNAQFMTADKDELAGASLKFTKAEVASNIDDAKYKPTAQAEVALVPGTEVPNVVDAAKGQGAGTWVYRFGSDEASAKDAVKLEVPGKTVKLAKEYSTELTWTLSSTPDNGSENP</sequence>
<reference evidence="4 6" key="1">
    <citation type="submission" date="2013-02" db="EMBL/GenBank/DDBJ databases">
        <title>The Genome Sequence of Enterococcus malodoratus ATCC_43197.</title>
        <authorList>
            <consortium name="The Broad Institute Genome Sequencing Platform"/>
            <consortium name="The Broad Institute Genome Sequencing Center for Infectious Disease"/>
            <person name="Earl A.M."/>
            <person name="Gilmore M.S."/>
            <person name="Lebreton F."/>
            <person name="Walker B."/>
            <person name="Young S.K."/>
            <person name="Zeng Q."/>
            <person name="Gargeya S."/>
            <person name="Fitzgerald M."/>
            <person name="Haas B."/>
            <person name="Abouelleil A."/>
            <person name="Alvarado L."/>
            <person name="Arachchi H.M."/>
            <person name="Berlin A.M."/>
            <person name="Chapman S.B."/>
            <person name="Dewar J."/>
            <person name="Goldberg J."/>
            <person name="Griggs A."/>
            <person name="Gujja S."/>
            <person name="Hansen M."/>
            <person name="Howarth C."/>
            <person name="Imamovic A."/>
            <person name="Larimer J."/>
            <person name="McCowan C."/>
            <person name="Murphy C."/>
            <person name="Neiman D."/>
            <person name="Pearson M."/>
            <person name="Priest M."/>
            <person name="Roberts A."/>
            <person name="Saif S."/>
            <person name="Shea T."/>
            <person name="Sisk P."/>
            <person name="Sykes S."/>
            <person name="Wortman J."/>
            <person name="Nusbaum C."/>
            <person name="Birren B."/>
        </authorList>
    </citation>
    <scope>NUCLEOTIDE SEQUENCE [LARGE SCALE GENOMIC DNA]</scope>
    <source>
        <strain evidence="4 6">ATCC 43197</strain>
    </source>
</reference>
<dbReference type="EMBL" id="ASWA01000002">
    <property type="protein sequence ID" value="EOT69793.1"/>
    <property type="molecule type" value="Genomic_DNA"/>
</dbReference>
<evidence type="ECO:0000313" key="6">
    <source>
        <dbReference type="Proteomes" id="UP000013783"/>
    </source>
</evidence>
<dbReference type="EMBL" id="AJAK01000032">
    <property type="protein sequence ID" value="EOH71517.1"/>
    <property type="molecule type" value="Genomic_DNA"/>
</dbReference>
<dbReference type="InterPro" id="IPR027994">
    <property type="entry name" value="WxL_dom"/>
</dbReference>
<evidence type="ECO:0000313" key="4">
    <source>
        <dbReference type="EMBL" id="EOH71517.1"/>
    </source>
</evidence>
<gene>
    <name evidence="5" type="ORF">I585_01262</name>
    <name evidence="4" type="ORF">UAI_04471</name>
</gene>
<name>R2NHG0_9ENTE</name>
<comment type="caution">
    <text evidence="4">The sequence shown here is derived from an EMBL/GenBank/DDBJ whole genome shotgun (WGS) entry which is preliminary data.</text>
</comment>
<feature type="domain" description="WxL" evidence="3">
    <location>
        <begin position="30"/>
        <end position="247"/>
    </location>
</feature>
<keyword evidence="2" id="KW-0732">Signal</keyword>
<evidence type="ECO:0000256" key="1">
    <source>
        <dbReference type="SAM" id="MobiDB-lite"/>
    </source>
</evidence>
<reference evidence="5 7" key="2">
    <citation type="submission" date="2013-03" db="EMBL/GenBank/DDBJ databases">
        <title>The Genome Sequence of Enterococcus malodoratus ATCC_43197 (PacBio/Illumina hybrid assembly).</title>
        <authorList>
            <consortium name="The Broad Institute Genomics Platform"/>
            <consortium name="The Broad Institute Genome Sequencing Center for Infectious Disease"/>
            <person name="Earl A."/>
            <person name="Russ C."/>
            <person name="Gilmore M."/>
            <person name="Surin D."/>
            <person name="Walker B."/>
            <person name="Young S."/>
            <person name="Zeng Q."/>
            <person name="Gargeya S."/>
            <person name="Fitzgerald M."/>
            <person name="Haas B."/>
            <person name="Abouelleil A."/>
            <person name="Allen A.W."/>
            <person name="Alvarado L."/>
            <person name="Arachchi H.M."/>
            <person name="Berlin A.M."/>
            <person name="Chapman S.B."/>
            <person name="Gainer-Dewar J."/>
            <person name="Goldberg J."/>
            <person name="Griggs A."/>
            <person name="Gujja S."/>
            <person name="Hansen M."/>
            <person name="Howarth C."/>
            <person name="Imamovic A."/>
            <person name="Ireland A."/>
            <person name="Larimer J."/>
            <person name="McCowan C."/>
            <person name="Murphy C."/>
            <person name="Pearson M."/>
            <person name="Poon T.W."/>
            <person name="Priest M."/>
            <person name="Roberts A."/>
            <person name="Saif S."/>
            <person name="Shea T."/>
            <person name="Sisk P."/>
            <person name="Sykes S."/>
            <person name="Wortman J."/>
            <person name="Nusbaum C."/>
            <person name="Birren B."/>
        </authorList>
    </citation>
    <scope>NUCLEOTIDE SEQUENCE [LARGE SCALE GENOMIC DNA]</scope>
    <source>
        <strain evidence="5 7">ATCC 43197</strain>
    </source>
</reference>
<dbReference type="Pfam" id="PF13731">
    <property type="entry name" value="WxL"/>
    <property type="match status" value="1"/>
</dbReference>
<evidence type="ECO:0000259" key="3">
    <source>
        <dbReference type="Pfam" id="PF13731"/>
    </source>
</evidence>
<dbReference type="PATRIC" id="fig|1158601.3.peg.4434"/>
<dbReference type="OrthoDB" id="2339326at2"/>
<evidence type="ECO:0000313" key="7">
    <source>
        <dbReference type="Proteomes" id="UP000014148"/>
    </source>
</evidence>
<accession>R2NHG0</accession>
<feature type="chain" id="PRO_5004354677" description="WxL domain-containing protein" evidence="2">
    <location>
        <begin position="26"/>
        <end position="254"/>
    </location>
</feature>
<proteinExistence type="predicted"/>
<organism evidence="4 6">
    <name type="scientific">Enterococcus malodoratus ATCC 43197</name>
    <dbReference type="NCBI Taxonomy" id="1158601"/>
    <lineage>
        <taxon>Bacteria</taxon>
        <taxon>Bacillati</taxon>
        <taxon>Bacillota</taxon>
        <taxon>Bacilli</taxon>
        <taxon>Lactobacillales</taxon>
        <taxon>Enterococcaceae</taxon>
        <taxon>Enterococcus</taxon>
    </lineage>
</organism>
<protein>
    <recommendedName>
        <fullName evidence="3">WxL domain-containing protein</fullName>
    </recommendedName>
</protein>
<dbReference type="AlphaFoldDB" id="R2NHG0"/>
<keyword evidence="7" id="KW-1185">Reference proteome</keyword>